<evidence type="ECO:0000256" key="1">
    <source>
        <dbReference type="SAM" id="MobiDB-lite"/>
    </source>
</evidence>
<gene>
    <name evidence="3" type="ORF">TM35_000951140</name>
</gene>
<accession>A0A1X0NEH6</accession>
<evidence type="ECO:0000313" key="3">
    <source>
        <dbReference type="EMBL" id="ORC82249.1"/>
    </source>
</evidence>
<feature type="chain" id="PRO_5013027008" description="Mucin TcMUCII" evidence="2">
    <location>
        <begin position="25"/>
        <end position="290"/>
    </location>
</feature>
<feature type="compositionally biased region" description="Basic and acidic residues" evidence="1">
    <location>
        <begin position="48"/>
        <end position="57"/>
    </location>
</feature>
<proteinExistence type="predicted"/>
<keyword evidence="2" id="KW-0732">Signal</keyword>
<feature type="compositionally biased region" description="Basic and acidic residues" evidence="1">
    <location>
        <begin position="92"/>
        <end position="104"/>
    </location>
</feature>
<dbReference type="Proteomes" id="UP000192257">
    <property type="component" value="Unassembled WGS sequence"/>
</dbReference>
<dbReference type="AlphaFoldDB" id="A0A1X0NEH6"/>
<feature type="compositionally biased region" description="Low complexity" evidence="1">
    <location>
        <begin position="229"/>
        <end position="255"/>
    </location>
</feature>
<feature type="compositionally biased region" description="Polar residues" evidence="1">
    <location>
        <begin position="105"/>
        <end position="130"/>
    </location>
</feature>
<feature type="signal peptide" evidence="2">
    <location>
        <begin position="1"/>
        <end position="24"/>
    </location>
</feature>
<name>A0A1X0NEH6_9TRYP</name>
<comment type="caution">
    <text evidence="3">The sequence shown here is derived from an EMBL/GenBank/DDBJ whole genome shotgun (WGS) entry which is preliminary data.</text>
</comment>
<dbReference type="RefSeq" id="XP_028877172.1">
    <property type="nucleotide sequence ID" value="XM_029031548.1"/>
</dbReference>
<evidence type="ECO:0000313" key="4">
    <source>
        <dbReference type="Proteomes" id="UP000192257"/>
    </source>
</evidence>
<feature type="region of interest" description="Disordered" evidence="1">
    <location>
        <begin position="39"/>
        <end position="268"/>
    </location>
</feature>
<organism evidence="3 4">
    <name type="scientific">Trypanosoma theileri</name>
    <dbReference type="NCBI Taxonomy" id="67003"/>
    <lineage>
        <taxon>Eukaryota</taxon>
        <taxon>Discoba</taxon>
        <taxon>Euglenozoa</taxon>
        <taxon>Kinetoplastea</taxon>
        <taxon>Metakinetoplastina</taxon>
        <taxon>Trypanosomatida</taxon>
        <taxon>Trypanosomatidae</taxon>
        <taxon>Trypanosoma</taxon>
    </lineage>
</organism>
<reference evidence="3 4" key="1">
    <citation type="submission" date="2017-03" db="EMBL/GenBank/DDBJ databases">
        <title>An alternative strategy for trypanosome survival in the mammalian bloodstream revealed through genome and transcriptome analysis of the ubiquitous bovine parasite Trypanosoma (Megatrypanum) theileri.</title>
        <authorList>
            <person name="Kelly S."/>
            <person name="Ivens A."/>
            <person name="Mott A."/>
            <person name="O'Neill E."/>
            <person name="Emms D."/>
            <person name="Macleod O."/>
            <person name="Voorheis P."/>
            <person name="Matthews J."/>
            <person name="Matthews K."/>
            <person name="Carrington M."/>
        </authorList>
    </citation>
    <scope>NUCLEOTIDE SEQUENCE [LARGE SCALE GENOMIC DNA]</scope>
    <source>
        <strain evidence="3">Edinburgh</strain>
    </source>
</reference>
<feature type="compositionally biased region" description="Polar residues" evidence="1">
    <location>
        <begin position="206"/>
        <end position="228"/>
    </location>
</feature>
<dbReference type="VEuPathDB" id="TriTrypDB:TM35_000951140"/>
<keyword evidence="4" id="KW-1185">Reference proteome</keyword>
<feature type="compositionally biased region" description="Low complexity" evidence="1">
    <location>
        <begin position="195"/>
        <end position="205"/>
    </location>
</feature>
<dbReference type="EMBL" id="NBCO01000095">
    <property type="protein sequence ID" value="ORC82249.1"/>
    <property type="molecule type" value="Genomic_DNA"/>
</dbReference>
<dbReference type="GeneID" id="39991328"/>
<evidence type="ECO:0008006" key="5">
    <source>
        <dbReference type="Google" id="ProtNLM"/>
    </source>
</evidence>
<sequence length="290" mass="30319">MMALRRVLCILTIALCCVCSVVVAAEEADEQLGGVALQTTASGNENPDEGREAERLKNTVNEGDCEAPSGEGREKKPCEGPPTPVPSLAKTQKGEEATKGRTDTHTSQPQTTSAPGVSVVSTEGQSTQQGRPGDASEQEENQQGNERSHQKPISGPETVKPGTTQVPSSRDQETSAEHAQGSNTQPHEDRDTQPSSSSVNQSSNSETENASADSSSPLKEVTPSGSESTNNTDVIGNTDTTTTTTTTTTLPPELTNNKKGDADSSSSISSSVWVRVPLLIVVTLACILVC</sequence>
<protein>
    <recommendedName>
        <fullName evidence="5">Mucin TcMUCII</fullName>
    </recommendedName>
</protein>
<evidence type="ECO:0000256" key="2">
    <source>
        <dbReference type="SAM" id="SignalP"/>
    </source>
</evidence>